<dbReference type="GO" id="GO:0006351">
    <property type="term" value="P:DNA-templated transcription"/>
    <property type="evidence" value="ECO:0007669"/>
    <property type="project" value="InterPro"/>
</dbReference>
<dbReference type="OrthoDB" id="360521at2759"/>
<dbReference type="STRING" id="56484.A0A1Y2FUG9"/>
<dbReference type="CDD" id="cd13229">
    <property type="entry name" value="PH_TFIIH"/>
    <property type="match status" value="1"/>
</dbReference>
<evidence type="ECO:0000313" key="9">
    <source>
        <dbReference type="Proteomes" id="UP000193685"/>
    </source>
</evidence>
<dbReference type="Gene3D" id="2.30.29.30">
    <property type="entry name" value="Pleckstrin-homology domain (PH domain)/Phosphotyrosine-binding domain (PTB)"/>
    <property type="match status" value="1"/>
</dbReference>
<dbReference type="InterPro" id="IPR013876">
    <property type="entry name" value="TFIIH_BTF_p62_N"/>
</dbReference>
<comment type="similarity">
    <text evidence="2">Belongs to the TFB1 family.</text>
</comment>
<evidence type="ECO:0000313" key="8">
    <source>
        <dbReference type="EMBL" id="ORY87661.1"/>
    </source>
</evidence>
<gene>
    <name evidence="8" type="ORF">BCR37DRAFT_384971</name>
</gene>
<dbReference type="GO" id="GO:0006289">
    <property type="term" value="P:nucleotide-excision repair"/>
    <property type="evidence" value="ECO:0007669"/>
    <property type="project" value="InterPro"/>
</dbReference>
<comment type="caution">
    <text evidence="8">The sequence shown here is derived from an EMBL/GenBank/DDBJ whole genome shotgun (WGS) entry which is preliminary data.</text>
</comment>
<evidence type="ECO:0000256" key="5">
    <source>
        <dbReference type="ARBA" id="ARBA00023163"/>
    </source>
</evidence>
<dbReference type="SMART" id="SM00751">
    <property type="entry name" value="BSD"/>
    <property type="match status" value="2"/>
</dbReference>
<proteinExistence type="inferred from homology"/>
<dbReference type="InterPro" id="IPR035925">
    <property type="entry name" value="BSD_dom_sf"/>
</dbReference>
<evidence type="ECO:0000256" key="1">
    <source>
        <dbReference type="ARBA" id="ARBA00004123"/>
    </source>
</evidence>
<accession>A0A1Y2FUG9</accession>
<dbReference type="GO" id="GO:0000439">
    <property type="term" value="C:transcription factor TFIIH core complex"/>
    <property type="evidence" value="ECO:0007669"/>
    <property type="project" value="InterPro"/>
</dbReference>
<keyword evidence="3" id="KW-0677">Repeat</keyword>
<dbReference type="InterPro" id="IPR005607">
    <property type="entry name" value="BSD_dom"/>
</dbReference>
<dbReference type="PROSITE" id="PS50858">
    <property type="entry name" value="BSD"/>
    <property type="match status" value="2"/>
</dbReference>
<dbReference type="RefSeq" id="XP_040728156.1">
    <property type="nucleotide sequence ID" value="XM_040870311.1"/>
</dbReference>
<feature type="domain" description="BSD" evidence="7">
    <location>
        <begin position="118"/>
        <end position="171"/>
    </location>
</feature>
<dbReference type="Gene3D" id="1.10.3970.10">
    <property type="entry name" value="BSD domain"/>
    <property type="match status" value="1"/>
</dbReference>
<sequence>MATASGAVAYKKQDGRILLKEHHVEWAEKGAMQASLTIALTSITNLQASPATKEVSQMRIHAAPSAASEPVAHTFKFTNKKPTAARAEMDAFVAALQTAISAKKEAPKVFAKPSVNEILSSQDVESDAALQESLLKSDPELASTFKEAVISGSVTPAQFWSSRIHLLRSHLIERSQQKGPYNVLATIRPKTVDNKIRVNMTREKIRDVFEQHPLLKRVYDECVPPMTEDNFWSRFFVSRLCKKLRGEVILPADPIDDKLDKYLSEQEESRKRGREDEEVPHVINIEGNEEHNSKKMGNAPDFTMRPSRTEAIHSINQISLRMLDSLTPAEAEAAAIRNNAFEQQYYQQDIQLGDLQIDEEEERILLNVRDQSNFFRAPTLDRTRSDHPAETLSVFQSSLSNDFSLEHVGEDQAALDEMAQALTAMIGARGPKSLEATLPANAREALIMCHGAAQEFLSIFWTGFLSGDPSKARSLAKMIDTLRKTGERVENVAKSAGTGREAVERCMRPTLVAVDKAITVYQQALEAAR</sequence>
<dbReference type="PANTHER" id="PTHR12856">
    <property type="entry name" value="TRANSCRIPTION INITIATION FACTOR IIH-RELATED"/>
    <property type="match status" value="1"/>
</dbReference>
<keyword evidence="9" id="KW-1185">Reference proteome</keyword>
<reference evidence="8 9" key="1">
    <citation type="submission" date="2016-07" db="EMBL/GenBank/DDBJ databases">
        <title>Pervasive Adenine N6-methylation of Active Genes in Fungi.</title>
        <authorList>
            <consortium name="DOE Joint Genome Institute"/>
            <person name="Mondo S.J."/>
            <person name="Dannebaum R.O."/>
            <person name="Kuo R.C."/>
            <person name="Labutti K."/>
            <person name="Haridas S."/>
            <person name="Kuo A."/>
            <person name="Salamov A."/>
            <person name="Ahrendt S.R."/>
            <person name="Lipzen A."/>
            <person name="Sullivan W."/>
            <person name="Andreopoulos W.B."/>
            <person name="Clum A."/>
            <person name="Lindquist E."/>
            <person name="Daum C."/>
            <person name="Ramamoorthy G.K."/>
            <person name="Gryganskyi A."/>
            <person name="Culley D."/>
            <person name="Magnuson J.K."/>
            <person name="James T.Y."/>
            <person name="O'Malley M.A."/>
            <person name="Stajich J.E."/>
            <person name="Spatafora J.W."/>
            <person name="Visel A."/>
            <person name="Grigoriev I.V."/>
        </authorList>
    </citation>
    <scope>NUCLEOTIDE SEQUENCE [LARGE SCALE GENOMIC DNA]</scope>
    <source>
        <strain evidence="8 9">12-1054</strain>
    </source>
</reference>
<dbReference type="Pfam" id="PF08567">
    <property type="entry name" value="PH_TFIIH"/>
    <property type="match status" value="1"/>
</dbReference>
<comment type="subcellular location">
    <subcellularLocation>
        <location evidence="1">Nucleus</location>
    </subcellularLocation>
</comment>
<evidence type="ECO:0000256" key="2">
    <source>
        <dbReference type="ARBA" id="ARBA00009448"/>
    </source>
</evidence>
<evidence type="ECO:0000256" key="6">
    <source>
        <dbReference type="ARBA" id="ARBA00023242"/>
    </source>
</evidence>
<dbReference type="InterPro" id="IPR027079">
    <property type="entry name" value="Tfb1/GTF2H1"/>
</dbReference>
<dbReference type="AlphaFoldDB" id="A0A1Y2FUG9"/>
<organism evidence="8 9">
    <name type="scientific">Protomyces lactucae-debilis</name>
    <dbReference type="NCBI Taxonomy" id="2754530"/>
    <lineage>
        <taxon>Eukaryota</taxon>
        <taxon>Fungi</taxon>
        <taxon>Dikarya</taxon>
        <taxon>Ascomycota</taxon>
        <taxon>Taphrinomycotina</taxon>
        <taxon>Taphrinomycetes</taxon>
        <taxon>Taphrinales</taxon>
        <taxon>Protomycetaceae</taxon>
        <taxon>Protomyces</taxon>
    </lineage>
</organism>
<protein>
    <recommendedName>
        <fullName evidence="7">BSD domain-containing protein</fullName>
    </recommendedName>
</protein>
<dbReference type="GeneID" id="63786910"/>
<dbReference type="Proteomes" id="UP000193685">
    <property type="component" value="Unassembled WGS sequence"/>
</dbReference>
<dbReference type="InterPro" id="IPR011993">
    <property type="entry name" value="PH-like_dom_sf"/>
</dbReference>
<keyword evidence="5" id="KW-0804">Transcription</keyword>
<keyword evidence="6" id="KW-0539">Nucleus</keyword>
<evidence type="ECO:0000259" key="7">
    <source>
        <dbReference type="PROSITE" id="PS50858"/>
    </source>
</evidence>
<evidence type="ECO:0000256" key="3">
    <source>
        <dbReference type="ARBA" id="ARBA00022737"/>
    </source>
</evidence>
<dbReference type="SUPFAM" id="SSF50729">
    <property type="entry name" value="PH domain-like"/>
    <property type="match status" value="1"/>
</dbReference>
<dbReference type="Pfam" id="PF03909">
    <property type="entry name" value="BSD"/>
    <property type="match status" value="2"/>
</dbReference>
<dbReference type="SUPFAM" id="SSF140383">
    <property type="entry name" value="BSD domain-like"/>
    <property type="match status" value="1"/>
</dbReference>
<keyword evidence="4" id="KW-0805">Transcription regulation</keyword>
<dbReference type="OMA" id="NRPNFDM"/>
<dbReference type="EMBL" id="MCFI01000001">
    <property type="protein sequence ID" value="ORY87661.1"/>
    <property type="molecule type" value="Genomic_DNA"/>
</dbReference>
<feature type="domain" description="BSD" evidence="7">
    <location>
        <begin position="192"/>
        <end position="243"/>
    </location>
</feature>
<name>A0A1Y2FUG9_PROLT</name>
<evidence type="ECO:0000256" key="4">
    <source>
        <dbReference type="ARBA" id="ARBA00023015"/>
    </source>
</evidence>